<dbReference type="AlphaFoldDB" id="A0A139SLF2"/>
<dbReference type="STRING" id="1548208.AXK12_05335"/>
<proteinExistence type="predicted"/>
<dbReference type="InterPro" id="IPR004659">
    <property type="entry name" value="RNase_E/G"/>
</dbReference>
<gene>
    <name evidence="8" type="ORF">AXK12_05335</name>
</gene>
<evidence type="ECO:0000256" key="6">
    <source>
        <dbReference type="SAM" id="MobiDB-lite"/>
    </source>
</evidence>
<dbReference type="Gene3D" id="3.40.1260.20">
    <property type="entry name" value="Ribonuclease E, catalytic domain"/>
    <property type="match status" value="1"/>
</dbReference>
<dbReference type="SUPFAM" id="SSF50249">
    <property type="entry name" value="Nucleic acid-binding proteins"/>
    <property type="match status" value="1"/>
</dbReference>
<dbReference type="GO" id="GO:0004540">
    <property type="term" value="F:RNA nuclease activity"/>
    <property type="evidence" value="ECO:0007669"/>
    <property type="project" value="InterPro"/>
</dbReference>
<dbReference type="GO" id="GO:0016787">
    <property type="term" value="F:hydrolase activity"/>
    <property type="evidence" value="ECO:0007669"/>
    <property type="project" value="UniProtKB-KW"/>
</dbReference>
<evidence type="ECO:0000256" key="2">
    <source>
        <dbReference type="ARBA" id="ARBA00022723"/>
    </source>
</evidence>
<accession>A0A139SLF2</accession>
<dbReference type="NCBIfam" id="TIGR00757">
    <property type="entry name" value="RNaseEG"/>
    <property type="match status" value="1"/>
</dbReference>
<feature type="region of interest" description="Disordered" evidence="6">
    <location>
        <begin position="1"/>
        <end position="63"/>
    </location>
</feature>
<comment type="cofactor">
    <cofactor evidence="1">
        <name>Mg(2+)</name>
        <dbReference type="ChEBI" id="CHEBI:18420"/>
    </cofactor>
</comment>
<dbReference type="GO" id="GO:0046872">
    <property type="term" value="F:metal ion binding"/>
    <property type="evidence" value="ECO:0007669"/>
    <property type="project" value="UniProtKB-KW"/>
</dbReference>
<dbReference type="GO" id="GO:0005737">
    <property type="term" value="C:cytoplasm"/>
    <property type="evidence" value="ECO:0007669"/>
    <property type="project" value="TreeGrafter"/>
</dbReference>
<feature type="domain" description="RNA-binding protein AU-1/Ribonuclease E/G" evidence="7">
    <location>
        <begin position="222"/>
        <end position="493"/>
    </location>
</feature>
<keyword evidence="4" id="KW-0460">Magnesium</keyword>
<evidence type="ECO:0000256" key="5">
    <source>
        <dbReference type="ARBA" id="ARBA00022884"/>
    </source>
</evidence>
<dbReference type="OrthoDB" id="9804278at2"/>
<dbReference type="EMBL" id="LSZP01000042">
    <property type="protein sequence ID" value="KXU35393.1"/>
    <property type="molecule type" value="Genomic_DNA"/>
</dbReference>
<organism evidence="8 9">
    <name type="scientific">Cephaloticoccus capnophilus</name>
    <dbReference type="NCBI Taxonomy" id="1548208"/>
    <lineage>
        <taxon>Bacteria</taxon>
        <taxon>Pseudomonadati</taxon>
        <taxon>Verrucomicrobiota</taxon>
        <taxon>Opitutia</taxon>
        <taxon>Opitutales</taxon>
        <taxon>Opitutaceae</taxon>
        <taxon>Cephaloticoccus</taxon>
    </lineage>
</organism>
<dbReference type="PANTHER" id="PTHR30001:SF0">
    <property type="entry name" value="RIBONUCLEASE G"/>
    <property type="match status" value="1"/>
</dbReference>
<keyword evidence="9" id="KW-1185">Reference proteome</keyword>
<evidence type="ECO:0000256" key="1">
    <source>
        <dbReference type="ARBA" id="ARBA00001946"/>
    </source>
</evidence>
<dbReference type="GO" id="GO:0003723">
    <property type="term" value="F:RNA binding"/>
    <property type="evidence" value="ECO:0007669"/>
    <property type="project" value="UniProtKB-KW"/>
</dbReference>
<dbReference type="Pfam" id="PF10150">
    <property type="entry name" value="RNase_E_G"/>
    <property type="match status" value="1"/>
</dbReference>
<evidence type="ECO:0000256" key="4">
    <source>
        <dbReference type="ARBA" id="ARBA00022842"/>
    </source>
</evidence>
<dbReference type="Gene3D" id="2.40.50.140">
    <property type="entry name" value="Nucleic acid-binding proteins"/>
    <property type="match status" value="1"/>
</dbReference>
<keyword evidence="3" id="KW-0378">Hydrolase</keyword>
<feature type="compositionally biased region" description="Low complexity" evidence="6">
    <location>
        <begin position="9"/>
        <end position="21"/>
    </location>
</feature>
<dbReference type="GO" id="GO:0006364">
    <property type="term" value="P:rRNA processing"/>
    <property type="evidence" value="ECO:0007669"/>
    <property type="project" value="TreeGrafter"/>
</dbReference>
<reference evidence="8 9" key="1">
    <citation type="submission" date="2016-02" db="EMBL/GenBank/DDBJ databases">
        <authorList>
            <person name="Wen L."/>
            <person name="He K."/>
            <person name="Yang H."/>
        </authorList>
    </citation>
    <scope>NUCLEOTIDE SEQUENCE [LARGE SCALE GENOMIC DNA]</scope>
    <source>
        <strain evidence="8 9">CV41</strain>
    </source>
</reference>
<dbReference type="RefSeq" id="WP_068711993.1">
    <property type="nucleotide sequence ID" value="NZ_LSZP01000042.1"/>
</dbReference>
<dbReference type="CDD" id="cd04453">
    <property type="entry name" value="S1_RNase_E"/>
    <property type="match status" value="1"/>
</dbReference>
<evidence type="ECO:0000259" key="7">
    <source>
        <dbReference type="Pfam" id="PF10150"/>
    </source>
</evidence>
<dbReference type="InterPro" id="IPR019307">
    <property type="entry name" value="RNA-bd_AU-1/RNase_E/G"/>
</dbReference>
<dbReference type="PANTHER" id="PTHR30001">
    <property type="entry name" value="RIBONUCLEASE"/>
    <property type="match status" value="1"/>
</dbReference>
<comment type="caution">
    <text evidence="8">The sequence shown here is derived from an EMBL/GenBank/DDBJ whole genome shotgun (WGS) entry which is preliminary data.</text>
</comment>
<name>A0A139SLF2_9BACT</name>
<dbReference type="Proteomes" id="UP000071392">
    <property type="component" value="Unassembled WGS sequence"/>
</dbReference>
<evidence type="ECO:0000256" key="3">
    <source>
        <dbReference type="ARBA" id="ARBA00022801"/>
    </source>
</evidence>
<dbReference type="InterPro" id="IPR012340">
    <property type="entry name" value="NA-bd_OB-fold"/>
</dbReference>
<protein>
    <submittedName>
        <fullName evidence="8">Ribonuclease</fullName>
    </submittedName>
</protein>
<keyword evidence="5" id="KW-0694">RNA-binding</keyword>
<evidence type="ECO:0000313" key="9">
    <source>
        <dbReference type="Proteomes" id="UP000071392"/>
    </source>
</evidence>
<sequence length="602" mass="67781">MSVPPPPSSSSNPPTSGKSPSQQKHAAPTTAAKDLRDYDEELANPPPIVDAPHVSSDELKAEAAKRAKDRPFIQRVLSTFKKEKPSYRELIINAEPLERRVALLVDGRLEKFEIERDSDTRMVGGIYKGRIKNLDPGLKAAFVDIGYTKNAFLHYWDMLPAAADSSVEVVRVNKRKNAPARPAAEPTVKDIPRLYPPGSEIVIQVTKGPIGTKGPRTTTNLSIPGRYLILMPFSDGCGISRKIEDPAERKRLKQMLNELTIPEGMGVIVRTAGEGKKTRYFVRDLHLLLKQWEKITAKTQTERSPASLYQEPDLLERTVRDFLTEEVDRVLIDDPTGFERTQDLVGQISKRSRSKISLYNDTIPIFERFNIERQIEQTFQRKVPLPSGGEIIIDETEALISIDVNTGSHKNSGGDEKNTIYAVNLEAAVEAARQIRLRNLGGLIIIDFIDMKERRHRNAIYEKMVSGMALDKAKSHILPISTLGILQMTRQRQQESLSSNLYSPCPYCRGRGIVKSATTMSVELQRKLSSVIRRLTARDAKSQHSLRVLVHPSILERIRSEDADLLIRMETLYGVKLAFRADPNYHVENYKILNATTGEEYR</sequence>
<keyword evidence="2" id="KW-0479">Metal-binding</keyword>
<evidence type="ECO:0000313" key="8">
    <source>
        <dbReference type="EMBL" id="KXU35393.1"/>
    </source>
</evidence>